<dbReference type="EMBL" id="KU594605">
    <property type="protein sequence ID" value="AMO42871.1"/>
    <property type="molecule type" value="Genomic_DNA"/>
</dbReference>
<organism evidence="1 2">
    <name type="scientific">Cyanophage S-RIM50</name>
    <dbReference type="NCBI Taxonomy" id="687803"/>
    <lineage>
        <taxon>Viruses</taxon>
        <taxon>Duplodnaviria</taxon>
        <taxon>Heunggongvirae</taxon>
        <taxon>Uroviricota</taxon>
        <taxon>Caudoviricetes</taxon>
        <taxon>Pantevenvirales</taxon>
        <taxon>Kyanoviridae</taxon>
        <taxon>Neptunevirus</taxon>
        <taxon>Neptunevirus srim50</taxon>
    </lineage>
</organism>
<reference evidence="1 2" key="1">
    <citation type="submission" date="2016-01" db="EMBL/GenBank/DDBJ databases">
        <title>The genomic content and context of auxiliary metabolic genes in marine cyanophages.</title>
        <authorList>
            <person name="Marston M.F."/>
            <person name="Martiny J.B.H."/>
            <person name="Crummett L.T."/>
        </authorList>
    </citation>
    <scope>NUCLEOTIDE SEQUENCE [LARGE SCALE GENOMIC DNA]</scope>
    <source>
        <strain evidence="1">RW_29_0704</strain>
    </source>
</reference>
<name>A0A127KLN3_9CAUD</name>
<accession>A0A127KLN3</accession>
<proteinExistence type="predicted"/>
<keyword evidence="2" id="KW-1185">Reference proteome</keyword>
<evidence type="ECO:0000313" key="1">
    <source>
        <dbReference type="EMBL" id="AMO42871.1"/>
    </source>
</evidence>
<gene>
    <name evidence="1" type="ORF">R290704_089</name>
</gene>
<protein>
    <submittedName>
        <fullName evidence="1">Structural protein</fullName>
    </submittedName>
</protein>
<dbReference type="KEGG" id="vg:29124093"/>
<dbReference type="RefSeq" id="YP_009302170.1">
    <property type="nucleotide sequence ID" value="NC_031242.1"/>
</dbReference>
<dbReference type="GeneID" id="29124093"/>
<dbReference type="Proteomes" id="UP000201797">
    <property type="component" value="Segment"/>
</dbReference>
<evidence type="ECO:0000313" key="2">
    <source>
        <dbReference type="Proteomes" id="UP000201797"/>
    </source>
</evidence>
<dbReference type="OrthoDB" id="3990at10239"/>
<sequence length="827" mass="90794">MPCRNQGNYCEETDHCQRYLPQSVSSGVGVSTEYIEYPRTEFRKGDYNIPKRTGDAVMYPSAFVSTDPQTSEPADSNSGINCGKLRGNPCFIFGSNGEFVYDHYPNELSFDWQSSDTWISYLYDTSNEAGAVGDEVHYIHVCETESSSTTPESTPGAGDGETTSTTTRTLTCVPCTAHTCAPAKTDLKYTYGGQNITNDADCPYPDLFGIGTDSNKIAFRYNSLSSELPDGVTDFSFSYDGVTYTDVYDETLQIGQVYNSAQNPWQSGDESFSDFVIYDTLFNSETQNGLRVKVRITPIFDDTGPSVVFSGTEWEVMELLSPGSNYAVDEVFVLEYEHTHPDQTTTTLSVNMKITGVGPVQVVSGQSGFDVLRTGDTINGHQILRTYHTDLDKFPYHVLYLDGEGNDFVKDTQYTSSRNHVITAKAGYGIVDRAILVGRYEFLEKSIQYVTMSIDKNSPDVFNGVVVPEATAIVTNGAVTGFTIQEPGENLTRAYLNGEDPILTVAASPSPNGKDAVIEGIFVGGQLSSIKIISGGTLYSSSDPPRIFISNTYKKATTRYSNAGYEPGKLERYKELFDSMPGGAVNASRQSEFNESADTVPKDITFTTQSENVEVKYDTQRRRADILAQRLYSKAKTDPLYDIMVRDDANWDHLDQVDFKDATKALLETDEGTKQNTRNIISGLTQLQVPEYNVQDEVLVETVQGRIGDLPYASQFTKYVLRQYRADPAKEQSIQVTLSCEPVNPGINETACPPPTPFPGGTEPEETDPETGITTGSTTTCIVTGPFGPGCQAWSVSGNMKFLHDMTRSAANVVDAAKAYGNPLLQT</sequence>